<keyword evidence="3" id="KW-1185">Reference proteome</keyword>
<keyword evidence="1" id="KW-0732">Signal</keyword>
<dbReference type="EMBL" id="LRPC01000029">
    <property type="protein sequence ID" value="KYG72605.1"/>
    <property type="molecule type" value="Genomic_DNA"/>
</dbReference>
<evidence type="ECO:0000256" key="1">
    <source>
        <dbReference type="SAM" id="SignalP"/>
    </source>
</evidence>
<dbReference type="AlphaFoldDB" id="A0A150X1J4"/>
<name>A0A150X1J4_9BACT</name>
<feature type="chain" id="PRO_5007574128" evidence="1">
    <location>
        <begin position="19"/>
        <end position="312"/>
    </location>
</feature>
<sequence>MKKILVCLFGIAALTTNAQDVYDYYEKINEGRKFVIDRDLSSALNSYRSAFEKYDHPFARDCYNAIELSISAKDTINLDFFLQKGLTRGIRIKDLESSGLTTNYLKSNFYKKIKEKEDSLLTIYSSKINWELRNEVNQMFLEDQKMRELYYNSSFFKKRKIGKEWEVLNRKQIERLIEITEQYGFPGENLIGIDRSEMHSKIRTNNYSAGMPIVILIHHFSQPNLSYDSLLLEEVKEGYLYNEHFATICDFEAQFGKAKYENFGYYGLRHRPRKLDLHTLNLKRGEIGILGFTEIDKLNRVRNLTKFWNRLY</sequence>
<dbReference type="RefSeq" id="WP_068224519.1">
    <property type="nucleotide sequence ID" value="NZ_CP139724.1"/>
</dbReference>
<feature type="signal peptide" evidence="1">
    <location>
        <begin position="1"/>
        <end position="18"/>
    </location>
</feature>
<dbReference type="Proteomes" id="UP000075606">
    <property type="component" value="Unassembled WGS sequence"/>
</dbReference>
<protein>
    <submittedName>
        <fullName evidence="2">Uncharacterized protein</fullName>
    </submittedName>
</protein>
<proteinExistence type="predicted"/>
<organism evidence="2 3">
    <name type="scientific">Roseivirga spongicola</name>
    <dbReference type="NCBI Taxonomy" id="333140"/>
    <lineage>
        <taxon>Bacteria</taxon>
        <taxon>Pseudomonadati</taxon>
        <taxon>Bacteroidota</taxon>
        <taxon>Cytophagia</taxon>
        <taxon>Cytophagales</taxon>
        <taxon>Roseivirgaceae</taxon>
        <taxon>Roseivirga</taxon>
    </lineage>
</organism>
<evidence type="ECO:0000313" key="2">
    <source>
        <dbReference type="EMBL" id="KYG72605.1"/>
    </source>
</evidence>
<dbReference type="OrthoDB" id="1490993at2"/>
<dbReference type="STRING" id="333140.AWW68_17020"/>
<evidence type="ECO:0000313" key="3">
    <source>
        <dbReference type="Proteomes" id="UP000075606"/>
    </source>
</evidence>
<gene>
    <name evidence="2" type="ORF">AWW68_17020</name>
</gene>
<accession>A0A150X1J4</accession>
<reference evidence="2 3" key="1">
    <citation type="submission" date="2016-01" db="EMBL/GenBank/DDBJ databases">
        <title>Genome sequencing of Roseivirga spongicola UST030701-084.</title>
        <authorList>
            <person name="Selvaratnam C."/>
            <person name="Thevarajoo S."/>
            <person name="Goh K.M."/>
            <person name="Ee R."/>
            <person name="Chan K.-G."/>
            <person name="Chong C.S."/>
        </authorList>
    </citation>
    <scope>NUCLEOTIDE SEQUENCE [LARGE SCALE GENOMIC DNA]</scope>
    <source>
        <strain evidence="2 3">UST030701-084</strain>
    </source>
</reference>
<comment type="caution">
    <text evidence="2">The sequence shown here is derived from an EMBL/GenBank/DDBJ whole genome shotgun (WGS) entry which is preliminary data.</text>
</comment>